<proteinExistence type="predicted"/>
<protein>
    <submittedName>
        <fullName evidence="1">Uncharacterized protein</fullName>
    </submittedName>
</protein>
<sequence length="217" mass="24690">MKHSELFPPQPGTDVVFQSSDGVLFHLNPKHLEYGAEAFPPVGQNTAIPSLDNPIPLTEKSAILEPLFQFTSPRNQPDLEDLNFKTLMELAEAAEKYVVYSAIRTCVMKMKDFIPTNTWGIFLFASKHDHEALLFSIAPRFLNKPLVDMAYVMPLSLYIPWTFYHEQWTKTIDKINNGLTMTNTARQVNLWSLGTFKNSSNYPDILAVRVRIVVLNS</sequence>
<organism evidence="1 2">
    <name type="scientific">Marasmiellus scandens</name>
    <dbReference type="NCBI Taxonomy" id="2682957"/>
    <lineage>
        <taxon>Eukaryota</taxon>
        <taxon>Fungi</taxon>
        <taxon>Dikarya</taxon>
        <taxon>Basidiomycota</taxon>
        <taxon>Agaricomycotina</taxon>
        <taxon>Agaricomycetes</taxon>
        <taxon>Agaricomycetidae</taxon>
        <taxon>Agaricales</taxon>
        <taxon>Marasmiineae</taxon>
        <taxon>Omphalotaceae</taxon>
        <taxon>Marasmiellus</taxon>
    </lineage>
</organism>
<comment type="caution">
    <text evidence="1">The sequence shown here is derived from an EMBL/GenBank/DDBJ whole genome shotgun (WGS) entry which is preliminary data.</text>
</comment>
<dbReference type="Proteomes" id="UP001498398">
    <property type="component" value="Unassembled WGS sequence"/>
</dbReference>
<accession>A0ABR1IP72</accession>
<evidence type="ECO:0000313" key="1">
    <source>
        <dbReference type="EMBL" id="KAK7436174.1"/>
    </source>
</evidence>
<keyword evidence="2" id="KW-1185">Reference proteome</keyword>
<reference evidence="1 2" key="1">
    <citation type="submission" date="2024-01" db="EMBL/GenBank/DDBJ databases">
        <title>A draft genome for the cacao thread blight pathogen Marasmiellus scandens.</title>
        <authorList>
            <person name="Baruah I.K."/>
            <person name="Leung J."/>
            <person name="Bukari Y."/>
            <person name="Amoako-Attah I."/>
            <person name="Meinhardt L.W."/>
            <person name="Bailey B.A."/>
            <person name="Cohen S.P."/>
        </authorList>
    </citation>
    <scope>NUCLEOTIDE SEQUENCE [LARGE SCALE GENOMIC DNA]</scope>
    <source>
        <strain evidence="1 2">GH-19</strain>
    </source>
</reference>
<dbReference type="EMBL" id="JBANRG010000097">
    <property type="protein sequence ID" value="KAK7436174.1"/>
    <property type="molecule type" value="Genomic_DNA"/>
</dbReference>
<evidence type="ECO:0000313" key="2">
    <source>
        <dbReference type="Proteomes" id="UP001498398"/>
    </source>
</evidence>
<gene>
    <name evidence="1" type="ORF">VKT23_019250</name>
</gene>
<name>A0ABR1IP72_9AGAR</name>